<dbReference type="Gene3D" id="2.60.120.10">
    <property type="entry name" value="Jelly Rolls"/>
    <property type="match status" value="1"/>
</dbReference>
<keyword evidence="1" id="KW-0805">Transcription regulation</keyword>
<dbReference type="Pfam" id="PF00027">
    <property type="entry name" value="cNMP_binding"/>
    <property type="match status" value="1"/>
</dbReference>
<dbReference type="CDD" id="cd00038">
    <property type="entry name" value="CAP_ED"/>
    <property type="match status" value="1"/>
</dbReference>
<gene>
    <name evidence="6" type="ORF">ACFP50_31195</name>
</gene>
<accession>A0ABW1M800</accession>
<dbReference type="EMBL" id="JBHSPT010000091">
    <property type="protein sequence ID" value="MFC6059715.1"/>
    <property type="molecule type" value="Genomic_DNA"/>
</dbReference>
<dbReference type="InterPro" id="IPR000595">
    <property type="entry name" value="cNMP-bd_dom"/>
</dbReference>
<protein>
    <submittedName>
        <fullName evidence="6">Crp/Fnr family transcriptional regulator</fullName>
    </submittedName>
</protein>
<comment type="caution">
    <text evidence="6">The sequence shown here is derived from an EMBL/GenBank/DDBJ whole genome shotgun (WGS) entry which is preliminary data.</text>
</comment>
<evidence type="ECO:0000313" key="6">
    <source>
        <dbReference type="EMBL" id="MFC6059715.1"/>
    </source>
</evidence>
<evidence type="ECO:0000313" key="7">
    <source>
        <dbReference type="Proteomes" id="UP001596242"/>
    </source>
</evidence>
<dbReference type="Proteomes" id="UP001596242">
    <property type="component" value="Unassembled WGS sequence"/>
</dbReference>
<proteinExistence type="predicted"/>
<evidence type="ECO:0000259" key="4">
    <source>
        <dbReference type="PROSITE" id="PS50042"/>
    </source>
</evidence>
<evidence type="ECO:0000259" key="5">
    <source>
        <dbReference type="PROSITE" id="PS51063"/>
    </source>
</evidence>
<dbReference type="InterPro" id="IPR036388">
    <property type="entry name" value="WH-like_DNA-bd_sf"/>
</dbReference>
<dbReference type="SMART" id="SM00100">
    <property type="entry name" value="cNMP"/>
    <property type="match status" value="1"/>
</dbReference>
<feature type="domain" description="Cyclic nucleotide-binding" evidence="4">
    <location>
        <begin position="28"/>
        <end position="131"/>
    </location>
</feature>
<dbReference type="InterPro" id="IPR018490">
    <property type="entry name" value="cNMP-bd_dom_sf"/>
</dbReference>
<dbReference type="SUPFAM" id="SSF51206">
    <property type="entry name" value="cAMP-binding domain-like"/>
    <property type="match status" value="1"/>
</dbReference>
<keyword evidence="2" id="KW-0238">DNA-binding</keyword>
<dbReference type="InterPro" id="IPR012318">
    <property type="entry name" value="HTH_CRP"/>
</dbReference>
<dbReference type="InterPro" id="IPR014710">
    <property type="entry name" value="RmlC-like_jellyroll"/>
</dbReference>
<dbReference type="Pfam" id="PF13545">
    <property type="entry name" value="HTH_Crp_2"/>
    <property type="match status" value="1"/>
</dbReference>
<dbReference type="Gene3D" id="1.10.10.10">
    <property type="entry name" value="Winged helix-like DNA-binding domain superfamily/Winged helix DNA-binding domain"/>
    <property type="match status" value="1"/>
</dbReference>
<evidence type="ECO:0000256" key="2">
    <source>
        <dbReference type="ARBA" id="ARBA00023125"/>
    </source>
</evidence>
<keyword evidence="7" id="KW-1185">Reference proteome</keyword>
<dbReference type="InterPro" id="IPR036390">
    <property type="entry name" value="WH_DNA-bd_sf"/>
</dbReference>
<evidence type="ECO:0000256" key="1">
    <source>
        <dbReference type="ARBA" id="ARBA00023015"/>
    </source>
</evidence>
<organism evidence="6 7">
    <name type="scientific">Streptomyces pratens</name>
    <dbReference type="NCBI Taxonomy" id="887456"/>
    <lineage>
        <taxon>Bacteria</taxon>
        <taxon>Bacillati</taxon>
        <taxon>Actinomycetota</taxon>
        <taxon>Actinomycetes</taxon>
        <taxon>Kitasatosporales</taxon>
        <taxon>Streptomycetaceae</taxon>
        <taxon>Streptomyces</taxon>
    </lineage>
</organism>
<reference evidence="7" key="1">
    <citation type="journal article" date="2019" name="Int. J. Syst. Evol. Microbiol.">
        <title>The Global Catalogue of Microorganisms (GCM) 10K type strain sequencing project: providing services to taxonomists for standard genome sequencing and annotation.</title>
        <authorList>
            <consortium name="The Broad Institute Genomics Platform"/>
            <consortium name="The Broad Institute Genome Sequencing Center for Infectious Disease"/>
            <person name="Wu L."/>
            <person name="Ma J."/>
        </authorList>
    </citation>
    <scope>NUCLEOTIDE SEQUENCE [LARGE SCALE GENOMIC DNA]</scope>
    <source>
        <strain evidence="7">JCM 12763</strain>
    </source>
</reference>
<keyword evidence="3" id="KW-0804">Transcription</keyword>
<dbReference type="PROSITE" id="PS51063">
    <property type="entry name" value="HTH_CRP_2"/>
    <property type="match status" value="1"/>
</dbReference>
<evidence type="ECO:0000256" key="3">
    <source>
        <dbReference type="ARBA" id="ARBA00023163"/>
    </source>
</evidence>
<name>A0ABW1M800_9ACTN</name>
<dbReference type="PANTHER" id="PTHR24567">
    <property type="entry name" value="CRP FAMILY TRANSCRIPTIONAL REGULATORY PROTEIN"/>
    <property type="match status" value="1"/>
</dbReference>
<sequence length="232" mass="25563">MKANSTNSAGNRQQLSQDVWQALCGLGQERRYPAGSRILRQGDPGTHLLALTAGLVKVVRREENGETTLLAFRGPGDLLGEVSVFDGRARIADVVALRPCRAVVLEAHRFQVFVEQRGLLMELMRQTLGRLRESDLRHAELITLPLCARLARTLVRLADLTAPSPMVRTPLCLTGLTQEELAQAIGVTRNAVVSGLQRLREAGAVETARRSVIVRDMEALRLWAKPETSDEL</sequence>
<dbReference type="InterPro" id="IPR050397">
    <property type="entry name" value="Env_Response_Regulators"/>
</dbReference>
<dbReference type="PANTHER" id="PTHR24567:SF74">
    <property type="entry name" value="HTH-TYPE TRANSCRIPTIONAL REGULATOR ARCR"/>
    <property type="match status" value="1"/>
</dbReference>
<dbReference type="PROSITE" id="PS50042">
    <property type="entry name" value="CNMP_BINDING_3"/>
    <property type="match status" value="1"/>
</dbReference>
<dbReference type="RefSeq" id="WP_386404474.1">
    <property type="nucleotide sequence ID" value="NZ_JBHSPT010000091.1"/>
</dbReference>
<feature type="domain" description="HTH crp-type" evidence="5">
    <location>
        <begin position="144"/>
        <end position="218"/>
    </location>
</feature>
<dbReference type="SUPFAM" id="SSF46785">
    <property type="entry name" value="Winged helix' DNA-binding domain"/>
    <property type="match status" value="1"/>
</dbReference>